<protein>
    <submittedName>
        <fullName evidence="1">Uncharacterized protein</fullName>
    </submittedName>
</protein>
<comment type="caution">
    <text evidence="1">The sequence shown here is derived from an EMBL/GenBank/DDBJ whole genome shotgun (WGS) entry which is preliminary data.</text>
</comment>
<dbReference type="Proteomes" id="UP001454036">
    <property type="component" value="Unassembled WGS sequence"/>
</dbReference>
<organism evidence="1 2">
    <name type="scientific">Lithospermum erythrorhizon</name>
    <name type="common">Purple gromwell</name>
    <name type="synonym">Lithospermum officinale var. erythrorhizon</name>
    <dbReference type="NCBI Taxonomy" id="34254"/>
    <lineage>
        <taxon>Eukaryota</taxon>
        <taxon>Viridiplantae</taxon>
        <taxon>Streptophyta</taxon>
        <taxon>Embryophyta</taxon>
        <taxon>Tracheophyta</taxon>
        <taxon>Spermatophyta</taxon>
        <taxon>Magnoliopsida</taxon>
        <taxon>eudicotyledons</taxon>
        <taxon>Gunneridae</taxon>
        <taxon>Pentapetalae</taxon>
        <taxon>asterids</taxon>
        <taxon>lamiids</taxon>
        <taxon>Boraginales</taxon>
        <taxon>Boraginaceae</taxon>
        <taxon>Boraginoideae</taxon>
        <taxon>Lithospermeae</taxon>
        <taxon>Lithospermum</taxon>
    </lineage>
</organism>
<gene>
    <name evidence="1" type="ORF">LIER_35625</name>
</gene>
<reference evidence="1 2" key="1">
    <citation type="submission" date="2024-01" db="EMBL/GenBank/DDBJ databases">
        <title>The complete chloroplast genome sequence of Lithospermum erythrorhizon: insights into the phylogenetic relationship among Boraginaceae species and the maternal lineages of purple gromwells.</title>
        <authorList>
            <person name="Okada T."/>
            <person name="Watanabe K."/>
        </authorList>
    </citation>
    <scope>NUCLEOTIDE SEQUENCE [LARGE SCALE GENOMIC DNA]</scope>
</reference>
<proteinExistence type="predicted"/>
<sequence length="73" mass="8149">MFRQSASRAFSNIIQDTGCPVRSIKYSALVKRSVYRSSYDEAEMSGNSLSRLTYGAGREFCSLPTHSLLFLCS</sequence>
<dbReference type="AlphaFoldDB" id="A0AAV3NTM3"/>
<name>A0AAV3NTM3_LITER</name>
<accession>A0AAV3NTM3</accession>
<evidence type="ECO:0000313" key="1">
    <source>
        <dbReference type="EMBL" id="GAA0142734.1"/>
    </source>
</evidence>
<keyword evidence="2" id="KW-1185">Reference proteome</keyword>
<evidence type="ECO:0000313" key="2">
    <source>
        <dbReference type="Proteomes" id="UP001454036"/>
    </source>
</evidence>
<dbReference type="EMBL" id="BAABME010015741">
    <property type="protein sequence ID" value="GAA0142734.1"/>
    <property type="molecule type" value="Genomic_DNA"/>
</dbReference>